<name>A0A926I1D5_9FIRM</name>
<sequence length="92" mass="10851">MGKKQEKILDRLHLPREVFLNIPLLEMEGLGRLRLENYKSILEFTSTCLRVQTEQGVFCFQGFNIFIRYVNSQEIFIEGTIRSICIEEEAHE</sequence>
<evidence type="ECO:0000313" key="1">
    <source>
        <dbReference type="EMBL" id="MBC8543348.1"/>
    </source>
</evidence>
<dbReference type="Proteomes" id="UP000657006">
    <property type="component" value="Unassembled WGS sequence"/>
</dbReference>
<dbReference type="InterPro" id="IPR022476">
    <property type="entry name" value="Spore_YabP/YqfC"/>
</dbReference>
<gene>
    <name evidence="1" type="ORF">H8730_07305</name>
</gene>
<keyword evidence="2" id="KW-1185">Reference proteome</keyword>
<dbReference type="EMBL" id="JACRSQ010000008">
    <property type="protein sequence ID" value="MBC8543348.1"/>
    <property type="molecule type" value="Genomic_DNA"/>
</dbReference>
<comment type="caution">
    <text evidence="1">The sequence shown here is derived from an EMBL/GenBank/DDBJ whole genome shotgun (WGS) entry which is preliminary data.</text>
</comment>
<protein>
    <submittedName>
        <fullName evidence="1">YabP/YqfC family sporulation protein</fullName>
    </submittedName>
</protein>
<organism evidence="1 2">
    <name type="scientific">Bianquea renquensis</name>
    <dbReference type="NCBI Taxonomy" id="2763661"/>
    <lineage>
        <taxon>Bacteria</taxon>
        <taxon>Bacillati</taxon>
        <taxon>Bacillota</taxon>
        <taxon>Clostridia</taxon>
        <taxon>Eubacteriales</taxon>
        <taxon>Bianqueaceae</taxon>
        <taxon>Bianquea</taxon>
    </lineage>
</organism>
<proteinExistence type="predicted"/>
<dbReference type="RefSeq" id="WP_177716015.1">
    <property type="nucleotide sequence ID" value="NZ_JACRSQ010000008.1"/>
</dbReference>
<accession>A0A926I1D5</accession>
<evidence type="ECO:0000313" key="2">
    <source>
        <dbReference type="Proteomes" id="UP000657006"/>
    </source>
</evidence>
<reference evidence="1" key="1">
    <citation type="submission" date="2020-08" db="EMBL/GenBank/DDBJ databases">
        <title>Genome public.</title>
        <authorList>
            <person name="Liu C."/>
            <person name="Sun Q."/>
        </authorList>
    </citation>
    <scope>NUCLEOTIDE SEQUENCE</scope>
    <source>
        <strain evidence="1">NSJ-32</strain>
    </source>
</reference>
<dbReference type="Pfam" id="PF07873">
    <property type="entry name" value="YabP"/>
    <property type="match status" value="1"/>
</dbReference>
<dbReference type="AlphaFoldDB" id="A0A926I1D5"/>